<sequence>MTPHRPRARATTRVLVRSFPLSAWMAAMVLTLAAALAALPAKAEEVIKSHGYSYFGDLKYPADYAHFDYVNPDAPKGGEIALWAPGTFDSMNPYSRKGRAGRYSWMVYESLLGEEPAAGGGAPADVYGESYGLLAESLEYDAGKTWVIFHMRPEARFSDGAPVTAHDVVFSHNLLLEQGLPSYAQAVKKRVLSAEALDDYTVKFTFATGISRRSLIDQVGGVPVWPRHWFEQTDARLDEPRMDAAPGSGPYMLDSYEINRRIVYKRNPDYWGKDLPINVGRHNFDRIRIEYFGDDSAAFEAFKAGEYTFRAEGNSKQWATGYEFPAVQKGWVKLETLPDGTPPDPSGIVFNLGREIFKDKRVREAVSLAYNFEWTNQSLQYGLFKQRNSFVEGSHLEAKGVPTGKELELLKSLGDLVPPELLTEPAVMAHTSDPDRLKDRRNLRKAMKLLDQAGWPVGSDGMRRNAKGDLLTVQFPIATSGSATLEAVVETFVQNLRAMGIDAKFEKIDPSQYTLRTRDRDYDLVFDGYRTFLDTGTGLHQMYGSAEAAFSLFNPAGLASPLVDKIIDISLETTNAEDRDVALTALDRVLRFERFMIPVWYNDSSWVAYWDMFGHPAELPTYSLGVLDFWWYDTDKAAALKAAGALR</sequence>
<keyword evidence="3" id="KW-0732">Signal</keyword>
<reference evidence="5 6" key="1">
    <citation type="submission" date="2017-05" db="EMBL/GenBank/DDBJ databases">
        <authorList>
            <person name="Varghese N."/>
            <person name="Submissions S."/>
        </authorList>
    </citation>
    <scope>NUCLEOTIDE SEQUENCE [LARGE SCALE GENOMIC DNA]</scope>
    <source>
        <strain evidence="5 6">DSM 29506</strain>
    </source>
</reference>
<comment type="similarity">
    <text evidence="2">Belongs to the bacterial solute-binding protein 5 family.</text>
</comment>
<dbReference type="EMBL" id="FXTO01000010">
    <property type="protein sequence ID" value="SMO70305.1"/>
    <property type="molecule type" value="Genomic_DNA"/>
</dbReference>
<dbReference type="AlphaFoldDB" id="A0A521DFE5"/>
<dbReference type="Gene3D" id="3.40.190.10">
    <property type="entry name" value="Periplasmic binding protein-like II"/>
    <property type="match status" value="1"/>
</dbReference>
<dbReference type="GO" id="GO:1904680">
    <property type="term" value="F:peptide transmembrane transporter activity"/>
    <property type="evidence" value="ECO:0007669"/>
    <property type="project" value="TreeGrafter"/>
</dbReference>
<dbReference type="Pfam" id="PF00496">
    <property type="entry name" value="SBP_bac_5"/>
    <property type="match status" value="1"/>
</dbReference>
<evidence type="ECO:0000256" key="2">
    <source>
        <dbReference type="ARBA" id="ARBA00005695"/>
    </source>
</evidence>
<dbReference type="CDD" id="cd08497">
    <property type="entry name" value="MbnE-like"/>
    <property type="match status" value="1"/>
</dbReference>
<dbReference type="Proteomes" id="UP000316030">
    <property type="component" value="Unassembled WGS sequence"/>
</dbReference>
<dbReference type="Gene3D" id="3.10.105.10">
    <property type="entry name" value="Dipeptide-binding Protein, Domain 3"/>
    <property type="match status" value="1"/>
</dbReference>
<protein>
    <submittedName>
        <fullName evidence="5">Microcin C transport system substrate-binding protein</fullName>
    </submittedName>
</protein>
<dbReference type="GO" id="GO:0030288">
    <property type="term" value="C:outer membrane-bounded periplasmic space"/>
    <property type="evidence" value="ECO:0007669"/>
    <property type="project" value="TreeGrafter"/>
</dbReference>
<keyword evidence="6" id="KW-1185">Reference proteome</keyword>
<dbReference type="InterPro" id="IPR000914">
    <property type="entry name" value="SBP_5_dom"/>
</dbReference>
<dbReference type="PANTHER" id="PTHR30290:SF64">
    <property type="entry name" value="ABC TRANSPORTER PERIPLASMIC BINDING PROTEIN"/>
    <property type="match status" value="1"/>
</dbReference>
<dbReference type="PIRSF" id="PIRSF002741">
    <property type="entry name" value="MppA"/>
    <property type="match status" value="1"/>
</dbReference>
<comment type="subcellular location">
    <subcellularLocation>
        <location evidence="1">Periplasm</location>
    </subcellularLocation>
</comment>
<organism evidence="5 6">
    <name type="scientific">Thalassovita litoralis</name>
    <dbReference type="NCBI Taxonomy" id="1010611"/>
    <lineage>
        <taxon>Bacteria</taxon>
        <taxon>Pseudomonadati</taxon>
        <taxon>Pseudomonadota</taxon>
        <taxon>Alphaproteobacteria</taxon>
        <taxon>Rhodobacterales</taxon>
        <taxon>Roseobacteraceae</taxon>
        <taxon>Thalassovita</taxon>
    </lineage>
</organism>
<evidence type="ECO:0000256" key="1">
    <source>
        <dbReference type="ARBA" id="ARBA00004418"/>
    </source>
</evidence>
<proteinExistence type="inferred from homology"/>
<dbReference type="InterPro" id="IPR039424">
    <property type="entry name" value="SBP_5"/>
</dbReference>
<dbReference type="SUPFAM" id="SSF53850">
    <property type="entry name" value="Periplasmic binding protein-like II"/>
    <property type="match status" value="1"/>
</dbReference>
<dbReference type="PANTHER" id="PTHR30290">
    <property type="entry name" value="PERIPLASMIC BINDING COMPONENT OF ABC TRANSPORTER"/>
    <property type="match status" value="1"/>
</dbReference>
<dbReference type="GO" id="GO:0043190">
    <property type="term" value="C:ATP-binding cassette (ABC) transporter complex"/>
    <property type="evidence" value="ECO:0007669"/>
    <property type="project" value="InterPro"/>
</dbReference>
<dbReference type="GO" id="GO:0042884">
    <property type="term" value="P:microcin transport"/>
    <property type="evidence" value="ECO:0007669"/>
    <property type="project" value="TreeGrafter"/>
</dbReference>
<dbReference type="GO" id="GO:0015833">
    <property type="term" value="P:peptide transport"/>
    <property type="evidence" value="ECO:0007669"/>
    <property type="project" value="TreeGrafter"/>
</dbReference>
<gene>
    <name evidence="5" type="ORF">SAMN06265173_11097</name>
</gene>
<evidence type="ECO:0000259" key="4">
    <source>
        <dbReference type="Pfam" id="PF00496"/>
    </source>
</evidence>
<name>A0A521DFE5_9RHOB</name>
<dbReference type="InterPro" id="IPR030678">
    <property type="entry name" value="Peptide/Ni-bd"/>
</dbReference>
<evidence type="ECO:0000313" key="5">
    <source>
        <dbReference type="EMBL" id="SMO70305.1"/>
    </source>
</evidence>
<evidence type="ECO:0000313" key="6">
    <source>
        <dbReference type="Proteomes" id="UP000316030"/>
    </source>
</evidence>
<feature type="domain" description="Solute-binding protein family 5" evidence="4">
    <location>
        <begin position="132"/>
        <end position="547"/>
    </location>
</feature>
<evidence type="ECO:0000256" key="3">
    <source>
        <dbReference type="ARBA" id="ARBA00022729"/>
    </source>
</evidence>
<accession>A0A521DFE5</accession>